<dbReference type="AlphaFoldDB" id="A0A939GFT3"/>
<protein>
    <submittedName>
        <fullName evidence="1">Uncharacterized protein</fullName>
    </submittedName>
</protein>
<organism evidence="1 2">
    <name type="scientific">Fibrella rubiginis</name>
    <dbReference type="NCBI Taxonomy" id="2817060"/>
    <lineage>
        <taxon>Bacteria</taxon>
        <taxon>Pseudomonadati</taxon>
        <taxon>Bacteroidota</taxon>
        <taxon>Cytophagia</taxon>
        <taxon>Cytophagales</taxon>
        <taxon>Spirosomataceae</taxon>
        <taxon>Fibrella</taxon>
    </lineage>
</organism>
<sequence length="60" mass="7013">MTTISQPQTEQQATDTNQETISLLNSRLNYHNYEERGTLNSMIQALYMPSVEEFFTDFSF</sequence>
<keyword evidence="2" id="KW-1185">Reference proteome</keyword>
<evidence type="ECO:0000313" key="1">
    <source>
        <dbReference type="EMBL" id="MBO0936449.1"/>
    </source>
</evidence>
<accession>A0A939GFT3</accession>
<dbReference type="Proteomes" id="UP000664034">
    <property type="component" value="Unassembled WGS sequence"/>
</dbReference>
<evidence type="ECO:0000313" key="2">
    <source>
        <dbReference type="Proteomes" id="UP000664034"/>
    </source>
</evidence>
<gene>
    <name evidence="1" type="ORF">J2I47_07805</name>
</gene>
<dbReference type="EMBL" id="JAFMYV010000003">
    <property type="protein sequence ID" value="MBO0936449.1"/>
    <property type="molecule type" value="Genomic_DNA"/>
</dbReference>
<comment type="caution">
    <text evidence="1">The sequence shown here is derived from an EMBL/GenBank/DDBJ whole genome shotgun (WGS) entry which is preliminary data.</text>
</comment>
<name>A0A939GFT3_9BACT</name>
<reference evidence="1" key="1">
    <citation type="submission" date="2021-03" db="EMBL/GenBank/DDBJ databases">
        <title>Fibrella sp. HMF5335 genome sequencing and assembly.</title>
        <authorList>
            <person name="Kang H."/>
            <person name="Kim H."/>
            <person name="Bae S."/>
            <person name="Joh K."/>
        </authorList>
    </citation>
    <scope>NUCLEOTIDE SEQUENCE</scope>
    <source>
        <strain evidence="1">HMF5335</strain>
    </source>
</reference>
<proteinExistence type="predicted"/>
<dbReference type="RefSeq" id="WP_207364012.1">
    <property type="nucleotide sequence ID" value="NZ_JAFMYV010000003.1"/>
</dbReference>